<organism evidence="2">
    <name type="scientific">Pyrodinium bahamense</name>
    <dbReference type="NCBI Taxonomy" id="73915"/>
    <lineage>
        <taxon>Eukaryota</taxon>
        <taxon>Sar</taxon>
        <taxon>Alveolata</taxon>
        <taxon>Dinophyceae</taxon>
        <taxon>Gonyaulacales</taxon>
        <taxon>Pyrocystaceae</taxon>
        <taxon>Pyrodinium</taxon>
    </lineage>
</organism>
<gene>
    <name evidence="2" type="ORF">PBAH0796_LOCUS274</name>
</gene>
<sequence>MPLHSLLHTVSLHAPEDGTGADFWSCGGRNQAAAPWLHSARRGDLLDLGAKFPTVWTLPGRHCQGVAATVSSFEAVYSRATQQLKDGSKFLADITGSRGWDYTSKLLRDPVVVQKFGHEYDDLARNAEDARSDLARAKQLLQNAVYANEDEEEAGGEEAGGQEAAA</sequence>
<evidence type="ECO:0000313" key="2">
    <source>
        <dbReference type="EMBL" id="CAD8344536.1"/>
    </source>
</evidence>
<feature type="region of interest" description="Disordered" evidence="1">
    <location>
        <begin position="145"/>
        <end position="166"/>
    </location>
</feature>
<evidence type="ECO:0000256" key="1">
    <source>
        <dbReference type="SAM" id="MobiDB-lite"/>
    </source>
</evidence>
<protein>
    <submittedName>
        <fullName evidence="2">Uncharacterized protein</fullName>
    </submittedName>
</protein>
<proteinExistence type="predicted"/>
<reference evidence="2" key="1">
    <citation type="submission" date="2021-01" db="EMBL/GenBank/DDBJ databases">
        <authorList>
            <person name="Corre E."/>
            <person name="Pelletier E."/>
            <person name="Niang G."/>
            <person name="Scheremetjew M."/>
            <person name="Finn R."/>
            <person name="Kale V."/>
            <person name="Holt S."/>
            <person name="Cochrane G."/>
            <person name="Meng A."/>
            <person name="Brown T."/>
            <person name="Cohen L."/>
        </authorList>
    </citation>
    <scope>NUCLEOTIDE SEQUENCE</scope>
    <source>
        <strain evidence="2">Pbaha01</strain>
    </source>
</reference>
<dbReference type="AlphaFoldDB" id="A0A7R9ZV34"/>
<name>A0A7R9ZV34_9DINO</name>
<accession>A0A7R9ZV34</accession>
<dbReference type="EMBL" id="HBEG01000531">
    <property type="protein sequence ID" value="CAD8344536.1"/>
    <property type="molecule type" value="Transcribed_RNA"/>
</dbReference>